<reference evidence="2" key="1">
    <citation type="submission" date="2014-09" db="EMBL/GenBank/DDBJ databases">
        <authorList>
            <person name="Magalhaes I.L.F."/>
            <person name="Oliveira U."/>
            <person name="Santos F.R."/>
            <person name="Vidigal T.H.D.A."/>
            <person name="Brescovit A.D."/>
            <person name="Santos A.J."/>
        </authorList>
    </citation>
    <scope>NUCLEOTIDE SEQUENCE</scope>
    <source>
        <tissue evidence="2">Shoot tissue taken approximately 20 cm above the soil surface</tissue>
    </source>
</reference>
<accession>A0A0A9GK28</accession>
<dbReference type="EMBL" id="GBRH01174132">
    <property type="protein sequence ID" value="JAE23764.1"/>
    <property type="molecule type" value="Transcribed_RNA"/>
</dbReference>
<sequence length="96" mass="10554">MKVIMNEPSISLGVEAKSDSGNQQGKTEANKNTEIFQNAHESTVPDQSGSEKVIEANIPDREHGPKHERQESTNTGLLGSLKSFAYGIRNFLKNKL</sequence>
<proteinExistence type="predicted"/>
<organism evidence="2">
    <name type="scientific">Arundo donax</name>
    <name type="common">Giant reed</name>
    <name type="synonym">Donax arundinaceus</name>
    <dbReference type="NCBI Taxonomy" id="35708"/>
    <lineage>
        <taxon>Eukaryota</taxon>
        <taxon>Viridiplantae</taxon>
        <taxon>Streptophyta</taxon>
        <taxon>Embryophyta</taxon>
        <taxon>Tracheophyta</taxon>
        <taxon>Spermatophyta</taxon>
        <taxon>Magnoliopsida</taxon>
        <taxon>Liliopsida</taxon>
        <taxon>Poales</taxon>
        <taxon>Poaceae</taxon>
        <taxon>PACMAD clade</taxon>
        <taxon>Arundinoideae</taxon>
        <taxon>Arundineae</taxon>
        <taxon>Arundo</taxon>
    </lineage>
</organism>
<evidence type="ECO:0000313" key="2">
    <source>
        <dbReference type="EMBL" id="JAE23764.1"/>
    </source>
</evidence>
<feature type="region of interest" description="Disordered" evidence="1">
    <location>
        <begin position="1"/>
        <end position="51"/>
    </location>
</feature>
<reference evidence="2" key="2">
    <citation type="journal article" date="2015" name="Data Brief">
        <title>Shoot transcriptome of the giant reed, Arundo donax.</title>
        <authorList>
            <person name="Barrero R.A."/>
            <person name="Guerrero F.D."/>
            <person name="Moolhuijzen P."/>
            <person name="Goolsby J.A."/>
            <person name="Tidwell J."/>
            <person name="Bellgard S.E."/>
            <person name="Bellgard M.I."/>
        </authorList>
    </citation>
    <scope>NUCLEOTIDE SEQUENCE</scope>
    <source>
        <tissue evidence="2">Shoot tissue taken approximately 20 cm above the soil surface</tissue>
    </source>
</reference>
<protein>
    <submittedName>
        <fullName evidence="2">Uncharacterized protein</fullName>
    </submittedName>
</protein>
<evidence type="ECO:0000256" key="1">
    <source>
        <dbReference type="SAM" id="MobiDB-lite"/>
    </source>
</evidence>
<feature type="compositionally biased region" description="Polar residues" evidence="1">
    <location>
        <begin position="19"/>
        <end position="50"/>
    </location>
</feature>
<name>A0A0A9GK28_ARUDO</name>
<dbReference type="AlphaFoldDB" id="A0A0A9GK28"/>